<dbReference type="AlphaFoldDB" id="A0A841Z4Y6"/>
<dbReference type="Proteomes" id="UP000564536">
    <property type="component" value="Unassembled WGS sequence"/>
</dbReference>
<proteinExistence type="predicted"/>
<comment type="caution">
    <text evidence="1">The sequence shown here is derived from an EMBL/GenBank/DDBJ whole genome shotgun (WGS) entry which is preliminary data.</text>
</comment>
<sequence>MVRRYKKYRALVHCEVRINGKYYPISGKFKFNKQILGEQDLTLVQQKMVDMSKEVTSLNIKASDIIVTSISSLKIK</sequence>
<gene>
    <name evidence="1" type="ORF">HB943_02135</name>
</gene>
<accession>A0A841Z4Y6</accession>
<evidence type="ECO:0000313" key="1">
    <source>
        <dbReference type="EMBL" id="MBC1499386.1"/>
    </source>
</evidence>
<dbReference type="RefSeq" id="WP_185424306.1">
    <property type="nucleotide sequence ID" value="NZ_JAARRL010000002.1"/>
</dbReference>
<evidence type="ECO:0000313" key="2">
    <source>
        <dbReference type="Proteomes" id="UP000564536"/>
    </source>
</evidence>
<dbReference type="EMBL" id="JAARRL010000002">
    <property type="protein sequence ID" value="MBC1499386.1"/>
    <property type="molecule type" value="Genomic_DNA"/>
</dbReference>
<organism evidence="1 2">
    <name type="scientific">Listeria weihenstephanensis</name>
    <dbReference type="NCBI Taxonomy" id="1006155"/>
    <lineage>
        <taxon>Bacteria</taxon>
        <taxon>Bacillati</taxon>
        <taxon>Bacillota</taxon>
        <taxon>Bacilli</taxon>
        <taxon>Bacillales</taxon>
        <taxon>Listeriaceae</taxon>
        <taxon>Listeria</taxon>
    </lineage>
</organism>
<reference evidence="1 2" key="1">
    <citation type="submission" date="2020-03" db="EMBL/GenBank/DDBJ databases">
        <title>Soil Listeria distribution.</title>
        <authorList>
            <person name="Liao J."/>
            <person name="Wiedmann M."/>
        </authorList>
    </citation>
    <scope>NUCLEOTIDE SEQUENCE [LARGE SCALE GENOMIC DNA]</scope>
    <source>
        <strain evidence="1 2">FSL L7-1523</strain>
    </source>
</reference>
<name>A0A841Z4Y6_9LIST</name>
<protein>
    <submittedName>
        <fullName evidence="1">Uncharacterized protein</fullName>
    </submittedName>
</protein>